<keyword evidence="8" id="KW-0449">Lipoprotein</keyword>
<dbReference type="AlphaFoldDB" id="A0AAW0J8C8"/>
<evidence type="ECO:0000256" key="7">
    <source>
        <dbReference type="ARBA" id="ARBA00023180"/>
    </source>
</evidence>
<evidence type="ECO:0000256" key="3">
    <source>
        <dbReference type="ARBA" id="ARBA00022475"/>
    </source>
</evidence>
<feature type="transmembrane region" description="Helical" evidence="10">
    <location>
        <begin position="343"/>
        <end position="363"/>
    </location>
</feature>
<organism evidence="13 14">
    <name type="scientific">Quercus suber</name>
    <name type="common">Cork oak</name>
    <dbReference type="NCBI Taxonomy" id="58331"/>
    <lineage>
        <taxon>Eukaryota</taxon>
        <taxon>Viridiplantae</taxon>
        <taxon>Streptophyta</taxon>
        <taxon>Embryophyta</taxon>
        <taxon>Tracheophyta</taxon>
        <taxon>Spermatophyta</taxon>
        <taxon>Magnoliopsida</taxon>
        <taxon>eudicotyledons</taxon>
        <taxon>Gunneridae</taxon>
        <taxon>Pentapetalae</taxon>
        <taxon>rosids</taxon>
        <taxon>fabids</taxon>
        <taxon>Fagales</taxon>
        <taxon>Fagaceae</taxon>
        <taxon>Quercus</taxon>
    </lineage>
</organism>
<evidence type="ECO:0000259" key="12">
    <source>
        <dbReference type="SMART" id="SM00499"/>
    </source>
</evidence>
<comment type="similarity">
    <text evidence="2">Belongs to the plant LTP family.</text>
</comment>
<keyword evidence="4" id="KW-0336">GPI-anchor</keyword>
<reference evidence="13 14" key="1">
    <citation type="journal article" date="2018" name="Sci. Data">
        <title>The draft genome sequence of cork oak.</title>
        <authorList>
            <person name="Ramos A.M."/>
            <person name="Usie A."/>
            <person name="Barbosa P."/>
            <person name="Barros P.M."/>
            <person name="Capote T."/>
            <person name="Chaves I."/>
            <person name="Simoes F."/>
            <person name="Abreu I."/>
            <person name="Carrasquinho I."/>
            <person name="Faro C."/>
            <person name="Guimaraes J.B."/>
            <person name="Mendonca D."/>
            <person name="Nobrega F."/>
            <person name="Rodrigues L."/>
            <person name="Saibo N.J.M."/>
            <person name="Varela M.C."/>
            <person name="Egas C."/>
            <person name="Matos J."/>
            <person name="Miguel C.M."/>
            <person name="Oliveira M.M."/>
            <person name="Ricardo C.P."/>
            <person name="Goncalves S."/>
        </authorList>
    </citation>
    <scope>NUCLEOTIDE SEQUENCE [LARGE SCALE GENOMIC DNA]</scope>
    <source>
        <strain evidence="14">cv. HL8</strain>
    </source>
</reference>
<keyword evidence="6" id="KW-1015">Disulfide bond</keyword>
<feature type="signal peptide" evidence="11">
    <location>
        <begin position="1"/>
        <end position="22"/>
    </location>
</feature>
<dbReference type="PRINTS" id="PR00382">
    <property type="entry name" value="LIPIDTRNSFER"/>
</dbReference>
<feature type="domain" description="Bifunctional inhibitor/plant lipid transfer protein/seed storage helical" evidence="12">
    <location>
        <begin position="28"/>
        <end position="107"/>
    </location>
</feature>
<keyword evidence="10" id="KW-0472">Membrane</keyword>
<name>A0AAW0J8C8_QUESU</name>
<dbReference type="GO" id="GO:0008289">
    <property type="term" value="F:lipid binding"/>
    <property type="evidence" value="ECO:0007669"/>
    <property type="project" value="InterPro"/>
</dbReference>
<dbReference type="InterPro" id="IPR036312">
    <property type="entry name" value="Bifun_inhib/LTP/seed_sf"/>
</dbReference>
<dbReference type="InterPro" id="IPR016140">
    <property type="entry name" value="Bifunc_inhib/LTP/seed_store"/>
</dbReference>
<feature type="compositionally biased region" description="Low complexity" evidence="9">
    <location>
        <begin position="291"/>
        <end position="335"/>
    </location>
</feature>
<dbReference type="Proteomes" id="UP000237347">
    <property type="component" value="Unassembled WGS sequence"/>
</dbReference>
<evidence type="ECO:0000256" key="6">
    <source>
        <dbReference type="ARBA" id="ARBA00023157"/>
    </source>
</evidence>
<keyword evidence="7" id="KW-0325">Glycoprotein</keyword>
<keyword evidence="10" id="KW-1133">Transmembrane helix</keyword>
<evidence type="ECO:0000256" key="4">
    <source>
        <dbReference type="ARBA" id="ARBA00022622"/>
    </source>
</evidence>
<feature type="domain" description="Bifunctional inhibitor/plant lipid transfer protein/seed storage helical" evidence="12">
    <location>
        <begin position="209"/>
        <end position="286"/>
    </location>
</feature>
<sequence>MAFPSFVPILAMIVVLIIPVYGQINSPCSASMISSFSPCMGFVTNSSANGTSPTADCCNSLKSLTSGGMGCLCLILTGNIPLPMSINRTTAISLPRACNMAAIPVQCKATASPLPAPGTLSISYFEISLFLIFFRSSNCYYWEPSGSDPIFCHALSQSLIISSAICIRTTFGTQSKDLQLSMALRGIDIGLALILVSMLWVRAAAQSGCNSVLIGMAPCLNYVTGSSSTPSSSCCSQLASVVKSQPQCLCTVLNGGGASLGVTINQTLALGLPAACNVQTPPVSKCNAANGPTTSPVGSPVGSPEGSPSDSSTSSSTSGAGSKTVPSTATTGTSSSNGSIIEMPLQLIFLFIFLAAYGIKPILGKMESETRYAFQFLLKIDV</sequence>
<dbReference type="CDD" id="cd00010">
    <property type="entry name" value="AAI_LTSS"/>
    <property type="match status" value="2"/>
</dbReference>
<proteinExistence type="inferred from homology"/>
<evidence type="ECO:0000256" key="8">
    <source>
        <dbReference type="ARBA" id="ARBA00023288"/>
    </source>
</evidence>
<dbReference type="FunFam" id="1.10.110.10:FF:000001">
    <property type="entry name" value="Bifunctional inhibitor/lipid-transfer protein/seed storage 2S albumin superfamily protein"/>
    <property type="match status" value="2"/>
</dbReference>
<comment type="subcellular location">
    <subcellularLocation>
        <location evidence="1">Cell membrane</location>
        <topology evidence="1">Lipid-anchor</topology>
        <topology evidence="1">GPI-anchor</topology>
    </subcellularLocation>
</comment>
<dbReference type="InterPro" id="IPR043325">
    <property type="entry name" value="LTSS"/>
</dbReference>
<accession>A0AAW0J8C8</accession>
<keyword evidence="5 11" id="KW-0732">Signal</keyword>
<dbReference type="InterPro" id="IPR000528">
    <property type="entry name" value="Plant_nsLTP"/>
</dbReference>
<evidence type="ECO:0000256" key="2">
    <source>
        <dbReference type="ARBA" id="ARBA00009748"/>
    </source>
</evidence>
<gene>
    <name evidence="13" type="ORF">CFP56_036316</name>
</gene>
<evidence type="ECO:0000256" key="10">
    <source>
        <dbReference type="SAM" id="Phobius"/>
    </source>
</evidence>
<dbReference type="Gene3D" id="1.10.110.10">
    <property type="entry name" value="Plant lipid-transfer and hydrophobic proteins"/>
    <property type="match status" value="2"/>
</dbReference>
<keyword evidence="10" id="KW-0812">Transmembrane</keyword>
<evidence type="ECO:0000256" key="1">
    <source>
        <dbReference type="ARBA" id="ARBA00004609"/>
    </source>
</evidence>
<dbReference type="SUPFAM" id="SSF47699">
    <property type="entry name" value="Bifunctional inhibitor/lipid-transfer protein/seed storage 2S albumin"/>
    <property type="match status" value="2"/>
</dbReference>
<keyword evidence="14" id="KW-1185">Reference proteome</keyword>
<feature type="chain" id="PRO_5043609243" evidence="11">
    <location>
        <begin position="23"/>
        <end position="382"/>
    </location>
</feature>
<feature type="region of interest" description="Disordered" evidence="9">
    <location>
        <begin position="287"/>
        <end position="335"/>
    </location>
</feature>
<dbReference type="Pfam" id="PF14368">
    <property type="entry name" value="LTP_2"/>
    <property type="match status" value="2"/>
</dbReference>
<dbReference type="GO" id="GO:0006869">
    <property type="term" value="P:lipid transport"/>
    <property type="evidence" value="ECO:0007669"/>
    <property type="project" value="InterPro"/>
</dbReference>
<dbReference type="SMART" id="SM00499">
    <property type="entry name" value="AAI"/>
    <property type="match status" value="2"/>
</dbReference>
<comment type="caution">
    <text evidence="13">The sequence shown here is derived from an EMBL/GenBank/DDBJ whole genome shotgun (WGS) entry which is preliminary data.</text>
</comment>
<evidence type="ECO:0000313" key="13">
    <source>
        <dbReference type="EMBL" id="KAK7822554.1"/>
    </source>
</evidence>
<evidence type="ECO:0000313" key="14">
    <source>
        <dbReference type="Proteomes" id="UP000237347"/>
    </source>
</evidence>
<dbReference type="GO" id="GO:0098552">
    <property type="term" value="C:side of membrane"/>
    <property type="evidence" value="ECO:0007669"/>
    <property type="project" value="UniProtKB-KW"/>
</dbReference>
<evidence type="ECO:0000256" key="11">
    <source>
        <dbReference type="SAM" id="SignalP"/>
    </source>
</evidence>
<evidence type="ECO:0000256" key="9">
    <source>
        <dbReference type="SAM" id="MobiDB-lite"/>
    </source>
</evidence>
<protein>
    <submittedName>
        <fullName evidence="13">Non-specific lipid-transfer protein-like protein</fullName>
    </submittedName>
</protein>
<evidence type="ECO:0000256" key="5">
    <source>
        <dbReference type="ARBA" id="ARBA00022729"/>
    </source>
</evidence>
<dbReference type="EMBL" id="PKMF04000662">
    <property type="protein sequence ID" value="KAK7822554.1"/>
    <property type="molecule type" value="Genomic_DNA"/>
</dbReference>
<dbReference type="GO" id="GO:0005886">
    <property type="term" value="C:plasma membrane"/>
    <property type="evidence" value="ECO:0007669"/>
    <property type="project" value="UniProtKB-SubCell"/>
</dbReference>
<keyword evidence="3" id="KW-1003">Cell membrane</keyword>
<dbReference type="PANTHER" id="PTHR33044">
    <property type="entry name" value="BIFUNCTIONAL INHIBITOR/LIPID-TRANSFER PROTEIN/SEED STORAGE 2S ALBUMIN SUPERFAMILY PROTEIN-RELATED"/>
    <property type="match status" value="1"/>
</dbReference>